<organism evidence="1 2">
    <name type="scientific">Pristionchus fissidentatus</name>
    <dbReference type="NCBI Taxonomy" id="1538716"/>
    <lineage>
        <taxon>Eukaryota</taxon>
        <taxon>Metazoa</taxon>
        <taxon>Ecdysozoa</taxon>
        <taxon>Nematoda</taxon>
        <taxon>Chromadorea</taxon>
        <taxon>Rhabditida</taxon>
        <taxon>Rhabditina</taxon>
        <taxon>Diplogasteromorpha</taxon>
        <taxon>Diplogasteroidea</taxon>
        <taxon>Neodiplogasteridae</taxon>
        <taxon>Pristionchus</taxon>
    </lineage>
</organism>
<name>A0AAV5W6P5_9BILA</name>
<evidence type="ECO:0000313" key="1">
    <source>
        <dbReference type="EMBL" id="GMT26393.1"/>
    </source>
</evidence>
<feature type="non-terminal residue" evidence="1">
    <location>
        <position position="95"/>
    </location>
</feature>
<dbReference type="EMBL" id="BTSY01000005">
    <property type="protein sequence ID" value="GMT26393.1"/>
    <property type="molecule type" value="Genomic_DNA"/>
</dbReference>
<dbReference type="Proteomes" id="UP001432322">
    <property type="component" value="Unassembled WGS sequence"/>
</dbReference>
<dbReference type="AlphaFoldDB" id="A0AAV5W6P5"/>
<proteinExistence type="predicted"/>
<reference evidence="1" key="1">
    <citation type="submission" date="2023-10" db="EMBL/GenBank/DDBJ databases">
        <title>Genome assembly of Pristionchus species.</title>
        <authorList>
            <person name="Yoshida K."/>
            <person name="Sommer R.J."/>
        </authorList>
    </citation>
    <scope>NUCLEOTIDE SEQUENCE</scope>
    <source>
        <strain evidence="1">RS5133</strain>
    </source>
</reference>
<feature type="non-terminal residue" evidence="1">
    <location>
        <position position="1"/>
    </location>
</feature>
<gene>
    <name evidence="1" type="ORF">PFISCL1PPCAC_17690</name>
</gene>
<evidence type="ECO:0000313" key="2">
    <source>
        <dbReference type="Proteomes" id="UP001432322"/>
    </source>
</evidence>
<keyword evidence="2" id="KW-1185">Reference proteome</keyword>
<comment type="caution">
    <text evidence="1">The sequence shown here is derived from an EMBL/GenBank/DDBJ whole genome shotgun (WGS) entry which is preliminary data.</text>
</comment>
<accession>A0AAV5W6P5</accession>
<protein>
    <submittedName>
        <fullName evidence="1">Uncharacterized protein</fullName>
    </submittedName>
</protein>
<sequence length="95" mass="10926">CLLCAEDPQTHQPCRENVRMRLPQQARTLLPPDSLLPMSLASTLLSSMPRVACSFRFSLLKPTLTWTFSKCMKAVLARTFLQISRELIQIPRRIR</sequence>